<feature type="region of interest" description="Disordered" evidence="5">
    <location>
        <begin position="53"/>
        <end position="74"/>
    </location>
</feature>
<evidence type="ECO:0000256" key="3">
    <source>
        <dbReference type="ARBA" id="ARBA00048679"/>
    </source>
</evidence>
<dbReference type="Proteomes" id="UP000284375">
    <property type="component" value="Unassembled WGS sequence"/>
</dbReference>
<evidence type="ECO:0000256" key="5">
    <source>
        <dbReference type="SAM" id="MobiDB-lite"/>
    </source>
</evidence>
<evidence type="ECO:0000256" key="1">
    <source>
        <dbReference type="ARBA" id="ARBA00022553"/>
    </source>
</evidence>
<evidence type="ECO:0000259" key="6">
    <source>
        <dbReference type="Pfam" id="PF14197"/>
    </source>
</evidence>
<feature type="region of interest" description="Disordered" evidence="5">
    <location>
        <begin position="653"/>
        <end position="678"/>
    </location>
</feature>
<dbReference type="PANTHER" id="PTHR22988">
    <property type="entry name" value="MYOTONIC DYSTROPHY S/T KINASE-RELATED"/>
    <property type="match status" value="1"/>
</dbReference>
<comment type="catalytic activity">
    <reaction evidence="3">
        <text>L-seryl-[protein] + ATP = O-phospho-L-seryl-[protein] + ADP + H(+)</text>
        <dbReference type="Rhea" id="RHEA:17989"/>
        <dbReference type="Rhea" id="RHEA-COMP:9863"/>
        <dbReference type="Rhea" id="RHEA-COMP:11604"/>
        <dbReference type="ChEBI" id="CHEBI:15378"/>
        <dbReference type="ChEBI" id="CHEBI:29999"/>
        <dbReference type="ChEBI" id="CHEBI:30616"/>
        <dbReference type="ChEBI" id="CHEBI:83421"/>
        <dbReference type="ChEBI" id="CHEBI:456216"/>
        <dbReference type="EC" id="2.7.11.1"/>
    </reaction>
</comment>
<feature type="region of interest" description="Disordered" evidence="5">
    <location>
        <begin position="1"/>
        <end position="41"/>
    </location>
</feature>
<evidence type="ECO:0000313" key="7">
    <source>
        <dbReference type="EMBL" id="ROV99412.1"/>
    </source>
</evidence>
<feature type="region of interest" description="Disordered" evidence="5">
    <location>
        <begin position="100"/>
        <end position="176"/>
    </location>
</feature>
<feature type="compositionally biased region" description="Basic and acidic residues" evidence="5">
    <location>
        <begin position="7"/>
        <end position="16"/>
    </location>
</feature>
<dbReference type="EMBL" id="LJZO01000011">
    <property type="protein sequence ID" value="ROV99412.1"/>
    <property type="molecule type" value="Genomic_DNA"/>
</dbReference>
<dbReference type="Pfam" id="PF14197">
    <property type="entry name" value="Cep57_CLD_2"/>
    <property type="match status" value="1"/>
</dbReference>
<feature type="compositionally biased region" description="Polar residues" evidence="5">
    <location>
        <begin position="21"/>
        <end position="32"/>
    </location>
</feature>
<comment type="catalytic activity">
    <reaction evidence="2">
        <text>L-threonyl-[protein] + ATP = O-phospho-L-threonyl-[protein] + ADP + H(+)</text>
        <dbReference type="Rhea" id="RHEA:46608"/>
        <dbReference type="Rhea" id="RHEA-COMP:11060"/>
        <dbReference type="Rhea" id="RHEA-COMP:11605"/>
        <dbReference type="ChEBI" id="CHEBI:15378"/>
        <dbReference type="ChEBI" id="CHEBI:30013"/>
        <dbReference type="ChEBI" id="CHEBI:30616"/>
        <dbReference type="ChEBI" id="CHEBI:61977"/>
        <dbReference type="ChEBI" id="CHEBI:456216"/>
        <dbReference type="EC" id="2.7.11.1"/>
    </reaction>
</comment>
<dbReference type="InterPro" id="IPR025925">
    <property type="entry name" value="PPC89_CLD"/>
</dbReference>
<keyword evidence="4" id="KW-0175">Coiled coil</keyword>
<feature type="compositionally biased region" description="Polar residues" evidence="5">
    <location>
        <begin position="653"/>
        <end position="662"/>
    </location>
</feature>
<feature type="compositionally biased region" description="Polar residues" evidence="5">
    <location>
        <begin position="163"/>
        <end position="176"/>
    </location>
</feature>
<dbReference type="GO" id="GO:0031032">
    <property type="term" value="P:actomyosin structure organization"/>
    <property type="evidence" value="ECO:0007669"/>
    <property type="project" value="TreeGrafter"/>
</dbReference>
<gene>
    <name evidence="7" type="ORF">VSDG_03932</name>
</gene>
<feature type="coiled-coil region" evidence="4">
    <location>
        <begin position="698"/>
        <end position="732"/>
    </location>
</feature>
<evidence type="ECO:0000313" key="8">
    <source>
        <dbReference type="Proteomes" id="UP000284375"/>
    </source>
</evidence>
<feature type="coiled-coil region" evidence="4">
    <location>
        <begin position="368"/>
        <end position="645"/>
    </location>
</feature>
<feature type="domain" description="PPC89 centrosome localisation" evidence="6">
    <location>
        <begin position="368"/>
        <end position="424"/>
    </location>
</feature>
<protein>
    <recommendedName>
        <fullName evidence="6">PPC89 centrosome localisation domain-containing protein</fullName>
    </recommendedName>
</protein>
<dbReference type="OrthoDB" id="76453at2759"/>
<reference evidence="7 8" key="1">
    <citation type="submission" date="2015-09" db="EMBL/GenBank/DDBJ databases">
        <title>Host preference determinants of Valsa canker pathogens revealed by comparative genomics.</title>
        <authorList>
            <person name="Yin Z."/>
            <person name="Huang L."/>
        </authorList>
    </citation>
    <scope>NUCLEOTIDE SEQUENCE [LARGE SCALE GENOMIC DNA]</scope>
    <source>
        <strain evidence="7 8">YSFL</strain>
    </source>
</reference>
<comment type="caution">
    <text evidence="7">The sequence shown here is derived from an EMBL/GenBank/DDBJ whole genome shotgun (WGS) entry which is preliminary data.</text>
</comment>
<dbReference type="PANTHER" id="PTHR22988:SF71">
    <property type="entry name" value="CITRON RHO-INTERACTING KINASE"/>
    <property type="match status" value="1"/>
</dbReference>
<feature type="region of interest" description="Disordered" evidence="5">
    <location>
        <begin position="336"/>
        <end position="357"/>
    </location>
</feature>
<dbReference type="GO" id="GO:0005737">
    <property type="term" value="C:cytoplasm"/>
    <property type="evidence" value="ECO:0007669"/>
    <property type="project" value="TreeGrafter"/>
</dbReference>
<keyword evidence="8" id="KW-1185">Reference proteome</keyword>
<dbReference type="InterPro" id="IPR050839">
    <property type="entry name" value="Rho-assoc_Ser/Thr_Kinase"/>
</dbReference>
<evidence type="ECO:0000256" key="4">
    <source>
        <dbReference type="SAM" id="Coils"/>
    </source>
</evidence>
<dbReference type="GO" id="GO:0005856">
    <property type="term" value="C:cytoskeleton"/>
    <property type="evidence" value="ECO:0007669"/>
    <property type="project" value="TreeGrafter"/>
</dbReference>
<organism evidence="7 8">
    <name type="scientific">Cytospora chrysosperma</name>
    <name type="common">Cytospora canker fungus</name>
    <name type="synonym">Sphaeria chrysosperma</name>
    <dbReference type="NCBI Taxonomy" id="252740"/>
    <lineage>
        <taxon>Eukaryota</taxon>
        <taxon>Fungi</taxon>
        <taxon>Dikarya</taxon>
        <taxon>Ascomycota</taxon>
        <taxon>Pezizomycotina</taxon>
        <taxon>Sordariomycetes</taxon>
        <taxon>Sordariomycetidae</taxon>
        <taxon>Diaporthales</taxon>
        <taxon>Cytosporaceae</taxon>
        <taxon>Cytospora</taxon>
    </lineage>
</organism>
<dbReference type="GO" id="GO:0004674">
    <property type="term" value="F:protein serine/threonine kinase activity"/>
    <property type="evidence" value="ECO:0007669"/>
    <property type="project" value="UniProtKB-EC"/>
</dbReference>
<keyword evidence="1" id="KW-0597">Phosphoprotein</keyword>
<name>A0A423W7U6_CYTCH</name>
<evidence type="ECO:0000256" key="2">
    <source>
        <dbReference type="ARBA" id="ARBA00047899"/>
    </source>
</evidence>
<dbReference type="STRING" id="252740.A0A423W7U6"/>
<proteinExistence type="predicted"/>
<accession>A0A423W7U6</accession>
<dbReference type="AlphaFoldDB" id="A0A423W7U6"/>
<sequence length="775" mass="88087">MGPGTRLSRETRRKNFEPASSAGSHDTISTDPDSFIAPPRDITIDSILSDLTNPDAESFSYIPPPAIRPSSPTPGFSIFLPSSRAPSSCDFGTPKAFSYSPPSVFQPSPPLMTKTRERGPYQARCESASPSDDSLSRFFKGYSSSSTSERPRMEPTADESNDRTASSHPPAVDSSTIDLPAIYSSRAHAHLVRHPKIYTSVGSPTVDPLADDLPVPNSPTIEASHVDVATVDAFTSWSLFVLGDHHLADFVSGALKFGELDQDGKPVFVKHRKPQQASDTHKDVDALHISQEEDDIVVSMDQLRKEIAELQEHDEAMEREADKLHREKAKLELQLQEARGSSHKSSADSAIGSDSDSDIHRRVQADKVKRMQRRLEEANSLVNTHEVHINALTAERDSLANDCRFAYEEIDSLKATVDQLRKQLSPLPELQDELELFVKHVQRLEQEKSDQRGQLLKRIERLEQEKAEQRDVLVNHIERLSQEKTEETDQVIKHIQRLEQEKGDQRDLSKRHLRRLEQENVNTRDLLMKRIQRLEQEKSGLQQTTLKDMNFEKELGQMKAANHHLRQQNEHLLEQNRALRQTRKSTSEQIKNLQAELATTQEQLGEALKDTQALLQKHNATKAQRDRLKESLESLQQEYTVIRHKLRAESTMDSVSSIQSQARPLRPSSVQAKRPAPAVASRFVDGEDNTMRPAFDPAENMRVLISTTESEMAELQRRIEAKAADYNNMNKGYRRRTWEALHKEKLGLEEQLHEKSRILYRQYDMLEDLRKRGRA</sequence>